<protein>
    <submittedName>
        <fullName evidence="1">Uncharacterized protein</fullName>
    </submittedName>
</protein>
<dbReference type="Proteomes" id="UP001501470">
    <property type="component" value="Unassembled WGS sequence"/>
</dbReference>
<reference evidence="2" key="1">
    <citation type="journal article" date="2019" name="Int. J. Syst. Evol. Microbiol.">
        <title>The Global Catalogue of Microorganisms (GCM) 10K type strain sequencing project: providing services to taxonomists for standard genome sequencing and annotation.</title>
        <authorList>
            <consortium name="The Broad Institute Genomics Platform"/>
            <consortium name="The Broad Institute Genome Sequencing Center for Infectious Disease"/>
            <person name="Wu L."/>
            <person name="Ma J."/>
        </authorList>
    </citation>
    <scope>NUCLEOTIDE SEQUENCE [LARGE SCALE GENOMIC DNA]</scope>
    <source>
        <strain evidence="2">JCM 15933</strain>
    </source>
</reference>
<dbReference type="EMBL" id="BAAAQD010000001">
    <property type="protein sequence ID" value="GAA1501047.1"/>
    <property type="molecule type" value="Genomic_DNA"/>
</dbReference>
<proteinExistence type="predicted"/>
<evidence type="ECO:0000313" key="1">
    <source>
        <dbReference type="EMBL" id="GAA1501047.1"/>
    </source>
</evidence>
<gene>
    <name evidence="1" type="ORF">GCM10009827_008880</name>
</gene>
<organism evidence="1 2">
    <name type="scientific">Dactylosporangium maewongense</name>
    <dbReference type="NCBI Taxonomy" id="634393"/>
    <lineage>
        <taxon>Bacteria</taxon>
        <taxon>Bacillati</taxon>
        <taxon>Actinomycetota</taxon>
        <taxon>Actinomycetes</taxon>
        <taxon>Micromonosporales</taxon>
        <taxon>Micromonosporaceae</taxon>
        <taxon>Dactylosporangium</taxon>
    </lineage>
</organism>
<sequence>MGDAATYRDLGEAAWAWTLRHVHRDDGPWLPDRVTDGWPEPAPDRDSLHAGTAGLAPVLAAIRLHRPLSGAETALADGIVERLAAQAETRVEPSLYDGELAQVGQLQCLMRVWATWPSPMGRPSRVACTSKR</sequence>
<accession>A0ABP4KH52</accession>
<keyword evidence="2" id="KW-1185">Reference proteome</keyword>
<evidence type="ECO:0000313" key="2">
    <source>
        <dbReference type="Proteomes" id="UP001501470"/>
    </source>
</evidence>
<dbReference type="RefSeq" id="WP_344499724.1">
    <property type="nucleotide sequence ID" value="NZ_BAAAQD010000001.1"/>
</dbReference>
<name>A0ABP4KH52_9ACTN</name>
<comment type="caution">
    <text evidence="1">The sequence shown here is derived from an EMBL/GenBank/DDBJ whole genome shotgun (WGS) entry which is preliminary data.</text>
</comment>